<feature type="compositionally biased region" description="Basic and acidic residues" evidence="6">
    <location>
        <begin position="156"/>
        <end position="167"/>
    </location>
</feature>
<protein>
    <recommendedName>
        <fullName evidence="7">DNA-directed RNA polymerase RBP11-like dimerisation domain-containing protein</fullName>
    </recommendedName>
</protein>
<feature type="domain" description="DNA-directed RNA polymerase RBP11-like dimerisation" evidence="7">
    <location>
        <begin position="99"/>
        <end position="138"/>
    </location>
</feature>
<keyword evidence="2" id="KW-0240">DNA-directed RNA polymerase</keyword>
<organism evidence="8 9">
    <name type="scientific">Zalerion maritima</name>
    <dbReference type="NCBI Taxonomy" id="339359"/>
    <lineage>
        <taxon>Eukaryota</taxon>
        <taxon>Fungi</taxon>
        <taxon>Dikarya</taxon>
        <taxon>Ascomycota</taxon>
        <taxon>Pezizomycotina</taxon>
        <taxon>Sordariomycetes</taxon>
        <taxon>Lulworthiomycetidae</taxon>
        <taxon>Lulworthiales</taxon>
        <taxon>Lulworthiaceae</taxon>
        <taxon>Zalerion</taxon>
    </lineage>
</organism>
<evidence type="ECO:0000259" key="7">
    <source>
        <dbReference type="Pfam" id="PF13656"/>
    </source>
</evidence>
<comment type="similarity">
    <text evidence="5">Belongs to the archaeal Rpo11/eukaryotic RPB11/RPC19 RNA polymerase subunit family.</text>
</comment>
<dbReference type="PANTHER" id="PTHR13946">
    <property type="entry name" value="DNA-DIRECTED RNA POLYMERASE I,II,III"/>
    <property type="match status" value="1"/>
</dbReference>
<evidence type="ECO:0000256" key="1">
    <source>
        <dbReference type="ARBA" id="ARBA00004123"/>
    </source>
</evidence>
<comment type="subcellular location">
    <subcellularLocation>
        <location evidence="1">Nucleus</location>
    </subcellularLocation>
</comment>
<evidence type="ECO:0000313" key="8">
    <source>
        <dbReference type="EMBL" id="KAJ2904025.1"/>
    </source>
</evidence>
<dbReference type="GO" id="GO:0005665">
    <property type="term" value="C:RNA polymerase II, core complex"/>
    <property type="evidence" value="ECO:0007669"/>
    <property type="project" value="InterPro"/>
</dbReference>
<dbReference type="GO" id="GO:0003899">
    <property type="term" value="F:DNA-directed RNA polymerase activity"/>
    <property type="evidence" value="ECO:0007669"/>
    <property type="project" value="InterPro"/>
</dbReference>
<dbReference type="InterPro" id="IPR009025">
    <property type="entry name" value="RBP11-like_dimer"/>
</dbReference>
<dbReference type="CDD" id="cd06926">
    <property type="entry name" value="RNAP_II_RPB11"/>
    <property type="match status" value="1"/>
</dbReference>
<dbReference type="GO" id="GO:0006366">
    <property type="term" value="P:transcription by RNA polymerase II"/>
    <property type="evidence" value="ECO:0007669"/>
    <property type="project" value="InterPro"/>
</dbReference>
<name>A0AAD5WUY1_9PEZI</name>
<dbReference type="Gene3D" id="3.30.1360.10">
    <property type="entry name" value="RNA polymerase, RBP11-like subunit"/>
    <property type="match status" value="1"/>
</dbReference>
<proteinExistence type="inferred from homology"/>
<reference evidence="8" key="1">
    <citation type="submission" date="2022-07" db="EMBL/GenBank/DDBJ databases">
        <title>Draft genome sequence of Zalerion maritima ATCC 34329, a (micro)plastics degrading marine fungus.</title>
        <authorList>
            <person name="Paco A."/>
            <person name="Goncalves M.F.M."/>
            <person name="Rocha-Santos T.A.P."/>
            <person name="Alves A."/>
        </authorList>
    </citation>
    <scope>NUCLEOTIDE SEQUENCE</scope>
    <source>
        <strain evidence="8">ATCC 34329</strain>
    </source>
</reference>
<keyword evidence="9" id="KW-1185">Reference proteome</keyword>
<dbReference type="InterPro" id="IPR037685">
    <property type="entry name" value="RBP11"/>
</dbReference>
<dbReference type="InterPro" id="IPR036603">
    <property type="entry name" value="RBP11-like"/>
</dbReference>
<keyword evidence="4" id="KW-0539">Nucleus</keyword>
<dbReference type="GO" id="GO:0046983">
    <property type="term" value="F:protein dimerization activity"/>
    <property type="evidence" value="ECO:0007669"/>
    <property type="project" value="InterPro"/>
</dbReference>
<gene>
    <name evidence="8" type="ORF">MKZ38_008957</name>
</gene>
<dbReference type="EMBL" id="JAKWBI020000064">
    <property type="protein sequence ID" value="KAJ2904025.1"/>
    <property type="molecule type" value="Genomic_DNA"/>
</dbReference>
<evidence type="ECO:0000256" key="2">
    <source>
        <dbReference type="ARBA" id="ARBA00022478"/>
    </source>
</evidence>
<evidence type="ECO:0000256" key="4">
    <source>
        <dbReference type="ARBA" id="ARBA00023242"/>
    </source>
</evidence>
<keyword evidence="3" id="KW-0804">Transcription</keyword>
<evidence type="ECO:0000313" key="9">
    <source>
        <dbReference type="Proteomes" id="UP001201980"/>
    </source>
</evidence>
<evidence type="ECO:0000256" key="6">
    <source>
        <dbReference type="SAM" id="MobiDB-lite"/>
    </source>
</evidence>
<sequence length="194" mass="21841">MRQGEAAKMIPVGFYSPRHDNLPERFELFLLQDGERKIQEEIYASMANCSEFKIIKEDHTIANLLVAYLRKHENHGGEEEKEKEKPSHLVLTAWAKPPVPHPNVPELFIRLQTDGSITPKEAFVQASQRIIGMLGQLDRNFTREFELRRMVSAGDHGNEGGKEREDPSSTVDNSDGGECEAQSSTTGMDEGKGY</sequence>
<evidence type="ECO:0000256" key="5">
    <source>
        <dbReference type="ARBA" id="ARBA00025751"/>
    </source>
</evidence>
<feature type="region of interest" description="Disordered" evidence="6">
    <location>
        <begin position="152"/>
        <end position="194"/>
    </location>
</feature>
<dbReference type="Proteomes" id="UP001201980">
    <property type="component" value="Unassembled WGS sequence"/>
</dbReference>
<dbReference type="AlphaFoldDB" id="A0AAD5WUY1"/>
<accession>A0AAD5WUY1</accession>
<dbReference type="PANTHER" id="PTHR13946:SF16">
    <property type="entry name" value="DNA-DIRECTED RNA POLYMERASE II SUBUNIT RPB11"/>
    <property type="match status" value="1"/>
</dbReference>
<evidence type="ECO:0000256" key="3">
    <source>
        <dbReference type="ARBA" id="ARBA00023163"/>
    </source>
</evidence>
<dbReference type="Pfam" id="PF13656">
    <property type="entry name" value="RNA_pol_L_2"/>
    <property type="match status" value="1"/>
</dbReference>
<dbReference type="SUPFAM" id="SSF55257">
    <property type="entry name" value="RBP11-like subunits of RNA polymerase"/>
    <property type="match status" value="1"/>
</dbReference>
<comment type="caution">
    <text evidence="8">The sequence shown here is derived from an EMBL/GenBank/DDBJ whole genome shotgun (WGS) entry which is preliminary data.</text>
</comment>